<evidence type="ECO:0000313" key="4">
    <source>
        <dbReference type="EMBL" id="GAA3063657.1"/>
    </source>
</evidence>
<keyword evidence="1" id="KW-0808">Transferase</keyword>
<proteinExistence type="predicted"/>
<dbReference type="InterPro" id="IPR000182">
    <property type="entry name" value="GNAT_dom"/>
</dbReference>
<evidence type="ECO:0000256" key="2">
    <source>
        <dbReference type="ARBA" id="ARBA00023315"/>
    </source>
</evidence>
<dbReference type="Proteomes" id="UP001500236">
    <property type="component" value="Unassembled WGS sequence"/>
</dbReference>
<dbReference type="PANTHER" id="PTHR43877">
    <property type="entry name" value="AMINOALKYLPHOSPHONATE N-ACETYLTRANSFERASE-RELATED-RELATED"/>
    <property type="match status" value="1"/>
</dbReference>
<dbReference type="SUPFAM" id="SSF55729">
    <property type="entry name" value="Acyl-CoA N-acyltransferases (Nat)"/>
    <property type="match status" value="1"/>
</dbReference>
<dbReference type="RefSeq" id="WP_344685953.1">
    <property type="nucleotide sequence ID" value="NZ_BAAAVT010000009.1"/>
</dbReference>
<organism evidence="4 5">
    <name type="scientific">Nesterenkonia aethiopica</name>
    <dbReference type="NCBI Taxonomy" id="269144"/>
    <lineage>
        <taxon>Bacteria</taxon>
        <taxon>Bacillati</taxon>
        <taxon>Actinomycetota</taxon>
        <taxon>Actinomycetes</taxon>
        <taxon>Micrococcales</taxon>
        <taxon>Micrococcaceae</taxon>
        <taxon>Nesterenkonia</taxon>
    </lineage>
</organism>
<accession>A0ABP6LYC1</accession>
<dbReference type="InterPro" id="IPR050832">
    <property type="entry name" value="Bact_Acetyltransf"/>
</dbReference>
<keyword evidence="5" id="KW-1185">Reference proteome</keyword>
<feature type="domain" description="N-acetyltransferase" evidence="3">
    <location>
        <begin position="1"/>
        <end position="152"/>
    </location>
</feature>
<comment type="caution">
    <text evidence="4">The sequence shown here is derived from an EMBL/GenBank/DDBJ whole genome shotgun (WGS) entry which is preliminary data.</text>
</comment>
<evidence type="ECO:0000256" key="1">
    <source>
        <dbReference type="ARBA" id="ARBA00022679"/>
    </source>
</evidence>
<name>A0ABP6LYC1_9MICC</name>
<dbReference type="InterPro" id="IPR016181">
    <property type="entry name" value="Acyl_CoA_acyltransferase"/>
</dbReference>
<dbReference type="PANTHER" id="PTHR43877:SF5">
    <property type="entry name" value="BLL8307 PROTEIN"/>
    <property type="match status" value="1"/>
</dbReference>
<dbReference type="Gene3D" id="3.40.630.30">
    <property type="match status" value="1"/>
</dbReference>
<dbReference type="EMBL" id="BAAAVT010000009">
    <property type="protein sequence ID" value="GAA3063657.1"/>
    <property type="molecule type" value="Genomic_DNA"/>
</dbReference>
<sequence>MQIRTDDPHTPDVQGLILEHLQEMHATSPQESVHALGLDQLRADGVTLWTVRQDDGELLGCGALKRLDSRHGEIKAMRTAVVARGRGVAGVLLEHLIGHARDHGLRRLSLETGTQEHFAPARRLYARHGFAECPPFEDYTEDPHSVFMTLPL</sequence>
<dbReference type="PROSITE" id="PS51186">
    <property type="entry name" value="GNAT"/>
    <property type="match status" value="1"/>
</dbReference>
<keyword evidence="2" id="KW-0012">Acyltransferase</keyword>
<evidence type="ECO:0000313" key="5">
    <source>
        <dbReference type="Proteomes" id="UP001500236"/>
    </source>
</evidence>
<gene>
    <name evidence="4" type="ORF">GCM10010529_16030</name>
</gene>
<protein>
    <submittedName>
        <fullName evidence="4">GNAT family N-acetyltransferase</fullName>
    </submittedName>
</protein>
<reference evidence="5" key="1">
    <citation type="journal article" date="2019" name="Int. J. Syst. Evol. Microbiol.">
        <title>The Global Catalogue of Microorganisms (GCM) 10K type strain sequencing project: providing services to taxonomists for standard genome sequencing and annotation.</title>
        <authorList>
            <consortium name="The Broad Institute Genomics Platform"/>
            <consortium name="The Broad Institute Genome Sequencing Center for Infectious Disease"/>
            <person name="Wu L."/>
            <person name="Ma J."/>
        </authorList>
    </citation>
    <scope>NUCLEOTIDE SEQUENCE [LARGE SCALE GENOMIC DNA]</scope>
    <source>
        <strain evidence="5">JCM 14309</strain>
    </source>
</reference>
<dbReference type="CDD" id="cd04301">
    <property type="entry name" value="NAT_SF"/>
    <property type="match status" value="1"/>
</dbReference>
<evidence type="ECO:0000259" key="3">
    <source>
        <dbReference type="PROSITE" id="PS51186"/>
    </source>
</evidence>
<dbReference type="Pfam" id="PF00583">
    <property type="entry name" value="Acetyltransf_1"/>
    <property type="match status" value="1"/>
</dbReference>